<evidence type="ECO:0000256" key="4">
    <source>
        <dbReference type="ARBA" id="ARBA00022692"/>
    </source>
</evidence>
<evidence type="ECO:0000259" key="11">
    <source>
        <dbReference type="Pfam" id="PF00593"/>
    </source>
</evidence>
<evidence type="ECO:0000256" key="9">
    <source>
        <dbReference type="RuleBase" id="RU003357"/>
    </source>
</evidence>
<dbReference type="NCBIfam" id="TIGR04056">
    <property type="entry name" value="OMP_RagA_SusC"/>
    <property type="match status" value="1"/>
</dbReference>
<dbReference type="InterPro" id="IPR023996">
    <property type="entry name" value="TonB-dep_OMP_SusC/RagA"/>
</dbReference>
<accession>A0AAE4RXN4</accession>
<dbReference type="Proteomes" id="UP001181347">
    <property type="component" value="Unassembled WGS sequence"/>
</dbReference>
<dbReference type="Gene3D" id="2.60.40.1120">
    <property type="entry name" value="Carboxypeptidase-like, regulatory domain"/>
    <property type="match status" value="1"/>
</dbReference>
<feature type="chain" id="PRO_5042066903" evidence="10">
    <location>
        <begin position="23"/>
        <end position="978"/>
    </location>
</feature>
<evidence type="ECO:0000256" key="5">
    <source>
        <dbReference type="ARBA" id="ARBA00023077"/>
    </source>
</evidence>
<evidence type="ECO:0000259" key="12">
    <source>
        <dbReference type="Pfam" id="PF07715"/>
    </source>
</evidence>
<keyword evidence="7 8" id="KW-0998">Cell outer membrane</keyword>
<dbReference type="Gene3D" id="2.170.130.10">
    <property type="entry name" value="TonB-dependent receptor, plug domain"/>
    <property type="match status" value="1"/>
</dbReference>
<keyword evidence="10" id="KW-0732">Signal</keyword>
<reference evidence="13" key="1">
    <citation type="submission" date="2023-10" db="EMBL/GenBank/DDBJ databases">
        <title>Genome Sequence of the Bacteria from From Gut Wall in Crohn's Disease.</title>
        <authorList>
            <person name="Rodriguez-Palacios A."/>
        </authorList>
    </citation>
    <scope>NUCLEOTIDE SEQUENCE</scope>
    <source>
        <strain evidence="13">CavFT-hAR58</strain>
    </source>
</reference>
<dbReference type="InterPro" id="IPR000531">
    <property type="entry name" value="Beta-barrel_TonB"/>
</dbReference>
<evidence type="ECO:0000256" key="3">
    <source>
        <dbReference type="ARBA" id="ARBA00022452"/>
    </source>
</evidence>
<organism evidence="13 14">
    <name type="scientific">Alistipes finegoldii</name>
    <dbReference type="NCBI Taxonomy" id="214856"/>
    <lineage>
        <taxon>Bacteria</taxon>
        <taxon>Pseudomonadati</taxon>
        <taxon>Bacteroidota</taxon>
        <taxon>Bacteroidia</taxon>
        <taxon>Bacteroidales</taxon>
        <taxon>Rikenellaceae</taxon>
        <taxon>Alistipes</taxon>
    </lineage>
</organism>
<evidence type="ECO:0000313" key="14">
    <source>
        <dbReference type="Proteomes" id="UP001181347"/>
    </source>
</evidence>
<dbReference type="InterPro" id="IPR008969">
    <property type="entry name" value="CarboxyPept-like_regulatory"/>
</dbReference>
<dbReference type="AlphaFoldDB" id="A0AAE4RXN4"/>
<dbReference type="InterPro" id="IPR037066">
    <property type="entry name" value="Plug_dom_sf"/>
</dbReference>
<dbReference type="SUPFAM" id="SSF49464">
    <property type="entry name" value="Carboxypeptidase regulatory domain-like"/>
    <property type="match status" value="1"/>
</dbReference>
<keyword evidence="4 8" id="KW-0812">Transmembrane</keyword>
<sequence>MKQLYFMLCMALMLLYGMPASAQTSHGISGKVTDQTGNGIAGASVIVKETTTGTSTGSDGSYSLNVKDGNATLVCSFIGMKSAEAAVNGRTEVNFALEADAIGLEEVIAIGYGTIRKEEITSSITRVSSDEFLQGSVSNPLQLLQGKVAGLGISKTSGNPSGELSIMLRGISTLAASSAPLIVIDGVAGGSLNAISPEDIESIDVLKDGSAAAIYGTRGTNGVIIINTKRPQSGRVALEYKGYVTIDQMLDETSDYPDATELRSLKSRLAKEDSRFDLINDFKGDTDWVREITRTPVSQTHYVSLQGGNARTNYLASVTYNDKQGIYKGSFDESLTAKLSINHAMFDDRFKIALNVSNKIVTQGIVPDDLYMQALSRNPTIPVYNADGSYYENSNGANPVGLLKEQNTENKYDQLMMSGRISVEPVKDLTISATGIYMGDFNDYAYSTTQKHYSSTMGSTQGQARLSGGHGEDKTLELQADYSRKFGRHTLQATVGYSYNDYIHQSSEMYAYDFPIDGFGAWNIGSANSTLDGTSKLTSYKYRIKLIGFYGRVNYNFDNKYLFMASLRHEGSDKFGKNNRWGTFPAVSAGWRITQEKFMRDAYWVSDLKLRVGYGITGTAPSSPYQYVPLYNFSTAYMGYDGGKWVNGIVPTNNANDDLKWERKKELNVGLDFALFNSRFRGSIDFYNRRTDDLLYTYTVPTPPNITNSILANVGSMRNQGVEVMLSGDLISRKDMALTLSGNFSYNKNKLISLSNDRYTMEYLTLGSTGEPMQTYTHRLEDGWAVGNFYGWRVDGLKNSTTWNVVGAENSDPSEDNKTIIGNGMPKMFAALQASYRWKGLDVSVSFRGAFGFDILNAYRMKYETLAWLSSFNVPKSAYQKIGEYYNFAPSIYSDRYIEPGDYVKLDNLTIGYTFDLSQRNKVIRSIRVFCTGMNLLTISGYSGLDPEVAIVGLTSGVDPINKYPNLRSYIVGASFNF</sequence>
<evidence type="ECO:0000256" key="10">
    <source>
        <dbReference type="SAM" id="SignalP"/>
    </source>
</evidence>
<dbReference type="Pfam" id="PF13715">
    <property type="entry name" value="CarbopepD_reg_2"/>
    <property type="match status" value="1"/>
</dbReference>
<gene>
    <name evidence="13" type="ORF">RVH17_08335</name>
</gene>
<comment type="caution">
    <text evidence="13">The sequence shown here is derived from an EMBL/GenBank/DDBJ whole genome shotgun (WGS) entry which is preliminary data.</text>
</comment>
<evidence type="ECO:0000256" key="6">
    <source>
        <dbReference type="ARBA" id="ARBA00023136"/>
    </source>
</evidence>
<evidence type="ECO:0000256" key="7">
    <source>
        <dbReference type="ARBA" id="ARBA00023237"/>
    </source>
</evidence>
<evidence type="ECO:0000256" key="8">
    <source>
        <dbReference type="PROSITE-ProRule" id="PRU01360"/>
    </source>
</evidence>
<feature type="signal peptide" evidence="10">
    <location>
        <begin position="1"/>
        <end position="22"/>
    </location>
</feature>
<dbReference type="InterPro" id="IPR039426">
    <property type="entry name" value="TonB-dep_rcpt-like"/>
</dbReference>
<dbReference type="RefSeq" id="WP_022044652.1">
    <property type="nucleotide sequence ID" value="NZ_BAAFKU010000009.1"/>
</dbReference>
<dbReference type="GO" id="GO:0009279">
    <property type="term" value="C:cell outer membrane"/>
    <property type="evidence" value="ECO:0007669"/>
    <property type="project" value="UniProtKB-SubCell"/>
</dbReference>
<keyword evidence="6 8" id="KW-0472">Membrane</keyword>
<evidence type="ECO:0000256" key="1">
    <source>
        <dbReference type="ARBA" id="ARBA00004571"/>
    </source>
</evidence>
<evidence type="ECO:0000256" key="2">
    <source>
        <dbReference type="ARBA" id="ARBA00022448"/>
    </source>
</evidence>
<evidence type="ECO:0000313" key="13">
    <source>
        <dbReference type="EMBL" id="MDU0260117.1"/>
    </source>
</evidence>
<dbReference type="InterPro" id="IPR023997">
    <property type="entry name" value="TonB-dep_OMP_SusC/RagA_CS"/>
</dbReference>
<feature type="domain" description="TonB-dependent receptor plug" evidence="12">
    <location>
        <begin position="117"/>
        <end position="223"/>
    </location>
</feature>
<dbReference type="Pfam" id="PF00593">
    <property type="entry name" value="TonB_dep_Rec_b-barrel"/>
    <property type="match status" value="1"/>
</dbReference>
<name>A0AAE4RXN4_9BACT</name>
<dbReference type="Gene3D" id="2.40.170.20">
    <property type="entry name" value="TonB-dependent receptor, beta-barrel domain"/>
    <property type="match status" value="1"/>
</dbReference>
<feature type="domain" description="TonB-dependent receptor-like beta-barrel" evidence="11">
    <location>
        <begin position="394"/>
        <end position="812"/>
    </location>
</feature>
<comment type="similarity">
    <text evidence="8 9">Belongs to the TonB-dependent receptor family.</text>
</comment>
<dbReference type="InterPro" id="IPR036942">
    <property type="entry name" value="Beta-barrel_TonB_sf"/>
</dbReference>
<dbReference type="PROSITE" id="PS52016">
    <property type="entry name" value="TONB_DEPENDENT_REC_3"/>
    <property type="match status" value="1"/>
</dbReference>
<comment type="subcellular location">
    <subcellularLocation>
        <location evidence="1 8">Cell outer membrane</location>
        <topology evidence="1 8">Multi-pass membrane protein</topology>
    </subcellularLocation>
</comment>
<dbReference type="NCBIfam" id="TIGR04057">
    <property type="entry name" value="SusC_RagA_signa"/>
    <property type="match status" value="1"/>
</dbReference>
<keyword evidence="2 8" id="KW-0813">Transport</keyword>
<dbReference type="EMBL" id="JAWDES010000005">
    <property type="protein sequence ID" value="MDU0260117.1"/>
    <property type="molecule type" value="Genomic_DNA"/>
</dbReference>
<keyword evidence="3 8" id="KW-1134">Transmembrane beta strand</keyword>
<protein>
    <submittedName>
        <fullName evidence="13">SusC/RagA family TonB-linked outer membrane protein</fullName>
    </submittedName>
</protein>
<dbReference type="SUPFAM" id="SSF56935">
    <property type="entry name" value="Porins"/>
    <property type="match status" value="1"/>
</dbReference>
<keyword evidence="5 9" id="KW-0798">TonB box</keyword>
<proteinExistence type="inferred from homology"/>
<dbReference type="Pfam" id="PF07715">
    <property type="entry name" value="Plug"/>
    <property type="match status" value="1"/>
</dbReference>
<dbReference type="InterPro" id="IPR012910">
    <property type="entry name" value="Plug_dom"/>
</dbReference>